<evidence type="ECO:0000313" key="1">
    <source>
        <dbReference type="EMBL" id="OGG74163.1"/>
    </source>
</evidence>
<dbReference type="InterPro" id="IPR036866">
    <property type="entry name" value="RibonucZ/Hydroxyglut_hydro"/>
</dbReference>
<accession>A0A1F6EKK0</accession>
<evidence type="ECO:0008006" key="3">
    <source>
        <dbReference type="Google" id="ProtNLM"/>
    </source>
</evidence>
<dbReference type="InterPro" id="IPR052159">
    <property type="entry name" value="Competence_DNA_uptake"/>
</dbReference>
<dbReference type="PANTHER" id="PTHR30619">
    <property type="entry name" value="DNA INTERNALIZATION/COMPETENCE PROTEIN COMEC/REC2"/>
    <property type="match status" value="1"/>
</dbReference>
<dbReference type="STRING" id="1798513.A3A40_00320"/>
<dbReference type="Gene3D" id="3.60.15.10">
    <property type="entry name" value="Ribonuclease Z/Hydroxyacylglutathione hydrolase-like"/>
    <property type="match status" value="1"/>
</dbReference>
<sequence length="335" mass="36218">MPPIPALAKIGVEMINVGKGDAILVELRDQQNNGITFVVDGGCAEQAANVISFLQTHHASNRKVFVSTHSDNDHIATMADAIRAVGATDLILNDPRDFDPQGTVLTRARTELDADKRDLLTSAFERIDEVRNAATAVGARHQAIFASANPILTWGSWNVYIVGPTSAHFNEVWYTVGGLSGLYVDDDPNAVANLVSAGRSIIDDGVDTSGMNNQSIMLLIEGPGQKVLLTGDAGMRAIREASAIKDLRSLSLLDVPHHGSRRNVDSEIIDFLKPAVSFISSPGNDKHPRRAVVRKLQKAGSRVYSTCRTGTTSIYHHQNLLRAGYSPIAPWELIP</sequence>
<dbReference type="AlphaFoldDB" id="A0A1F6EKK0"/>
<protein>
    <recommendedName>
        <fullName evidence="3">Metallo-beta-lactamase domain-containing protein</fullName>
    </recommendedName>
</protein>
<reference evidence="1 2" key="1">
    <citation type="journal article" date="2016" name="Nat. Commun.">
        <title>Thousands of microbial genomes shed light on interconnected biogeochemical processes in an aquifer system.</title>
        <authorList>
            <person name="Anantharaman K."/>
            <person name="Brown C.T."/>
            <person name="Hug L.A."/>
            <person name="Sharon I."/>
            <person name="Castelle C.J."/>
            <person name="Probst A.J."/>
            <person name="Thomas B.C."/>
            <person name="Singh A."/>
            <person name="Wilkins M.J."/>
            <person name="Karaoz U."/>
            <person name="Brodie E.L."/>
            <person name="Williams K.H."/>
            <person name="Hubbard S.S."/>
            <person name="Banfield J.F."/>
        </authorList>
    </citation>
    <scope>NUCLEOTIDE SEQUENCE [LARGE SCALE GENOMIC DNA]</scope>
</reference>
<name>A0A1F6EKK0_9BACT</name>
<dbReference type="Proteomes" id="UP000178427">
    <property type="component" value="Unassembled WGS sequence"/>
</dbReference>
<organism evidence="1 2">
    <name type="scientific">Candidatus Kaiserbacteria bacterium RIFCSPLOWO2_01_FULL_54_20</name>
    <dbReference type="NCBI Taxonomy" id="1798513"/>
    <lineage>
        <taxon>Bacteria</taxon>
        <taxon>Candidatus Kaiseribacteriota</taxon>
    </lineage>
</organism>
<dbReference type="SUPFAM" id="SSF56281">
    <property type="entry name" value="Metallo-hydrolase/oxidoreductase"/>
    <property type="match status" value="1"/>
</dbReference>
<evidence type="ECO:0000313" key="2">
    <source>
        <dbReference type="Proteomes" id="UP000178427"/>
    </source>
</evidence>
<comment type="caution">
    <text evidence="1">The sequence shown here is derived from an EMBL/GenBank/DDBJ whole genome shotgun (WGS) entry which is preliminary data.</text>
</comment>
<proteinExistence type="predicted"/>
<dbReference type="EMBL" id="MFMA01000003">
    <property type="protein sequence ID" value="OGG74163.1"/>
    <property type="molecule type" value="Genomic_DNA"/>
</dbReference>
<dbReference type="PANTHER" id="PTHR30619:SF1">
    <property type="entry name" value="RECOMBINATION PROTEIN 2"/>
    <property type="match status" value="1"/>
</dbReference>
<gene>
    <name evidence="1" type="ORF">A3A40_00320</name>
</gene>